<keyword evidence="3" id="KW-1185">Reference proteome</keyword>
<feature type="transmembrane region" description="Helical" evidence="1">
    <location>
        <begin position="204"/>
        <end position="225"/>
    </location>
</feature>
<proteinExistence type="predicted"/>
<feature type="transmembrane region" description="Helical" evidence="1">
    <location>
        <begin position="132"/>
        <end position="150"/>
    </location>
</feature>
<organism evidence="2 3">
    <name type="scientific">Neocallimastix californiae</name>
    <dbReference type="NCBI Taxonomy" id="1754190"/>
    <lineage>
        <taxon>Eukaryota</taxon>
        <taxon>Fungi</taxon>
        <taxon>Fungi incertae sedis</taxon>
        <taxon>Chytridiomycota</taxon>
        <taxon>Chytridiomycota incertae sedis</taxon>
        <taxon>Neocallimastigomycetes</taxon>
        <taxon>Neocallimastigales</taxon>
        <taxon>Neocallimastigaceae</taxon>
        <taxon>Neocallimastix</taxon>
    </lineage>
</organism>
<dbReference type="PANTHER" id="PTHR32251">
    <property type="entry name" value="3-OXO-5-ALPHA-STEROID 4-DEHYDROGENASE"/>
    <property type="match status" value="1"/>
</dbReference>
<dbReference type="InterPro" id="IPR010721">
    <property type="entry name" value="UstE-like"/>
</dbReference>
<dbReference type="AlphaFoldDB" id="A0A1Y2ELV8"/>
<keyword evidence="1" id="KW-0472">Membrane</keyword>
<keyword evidence="1" id="KW-0812">Transmembrane</keyword>
<dbReference type="OrthoDB" id="201504at2759"/>
<feature type="transmembrane region" description="Helical" evidence="1">
    <location>
        <begin position="30"/>
        <end position="47"/>
    </location>
</feature>
<dbReference type="GO" id="GO:0016020">
    <property type="term" value="C:membrane"/>
    <property type="evidence" value="ECO:0007669"/>
    <property type="project" value="TreeGrafter"/>
</dbReference>
<sequence>MNLPSVLIIFFVAILADALGFYKFAYFVSLGYNLSVVANGIVILIMFRKSLTICTAILCAILIIYGLRLGIYLFIREHKSSSFRNRKEGQYSDGSNMNFFAKCSMWLGCGCIYACEVSPVFFRLKNATPDNTMAYVGIAIAVIGVLFESIGDQQKYNAKKENPATFVSSGLYKIVRCPNYLGEILVWTGIFLSGITAYNSIWQWIIATFGYICIVSVMISAVRTLEARQNKTYGMDERYQMYVRKTPIILPFIPIYTFGNQA</sequence>
<gene>
    <name evidence="2" type="ORF">LY90DRAFT_667091</name>
</gene>
<keyword evidence="1" id="KW-1133">Transmembrane helix</keyword>
<feature type="transmembrane region" description="Helical" evidence="1">
    <location>
        <begin position="54"/>
        <end position="75"/>
    </location>
</feature>
<comment type="caution">
    <text evidence="2">The sequence shown here is derived from an EMBL/GenBank/DDBJ whole genome shotgun (WGS) entry which is preliminary data.</text>
</comment>
<dbReference type="PANTHER" id="PTHR32251:SF15">
    <property type="entry name" value="3-OXO-5-ALPHA-STEROID 4-DEHYDROGENASE (DUF1295)"/>
    <property type="match status" value="1"/>
</dbReference>
<evidence type="ECO:0000256" key="1">
    <source>
        <dbReference type="SAM" id="Phobius"/>
    </source>
</evidence>
<dbReference type="PROSITE" id="PS50244">
    <property type="entry name" value="S5A_REDUCTASE"/>
    <property type="match status" value="1"/>
</dbReference>
<reference evidence="2 3" key="1">
    <citation type="submission" date="2016-08" db="EMBL/GenBank/DDBJ databases">
        <title>A Parts List for Fungal Cellulosomes Revealed by Comparative Genomics.</title>
        <authorList>
            <consortium name="DOE Joint Genome Institute"/>
            <person name="Haitjema C.H."/>
            <person name="Gilmore S.P."/>
            <person name="Henske J.K."/>
            <person name="Solomon K.V."/>
            <person name="De Groot R."/>
            <person name="Kuo A."/>
            <person name="Mondo S.J."/>
            <person name="Salamov A.A."/>
            <person name="Labutti K."/>
            <person name="Zhao Z."/>
            <person name="Chiniquy J."/>
            <person name="Barry K."/>
            <person name="Brewer H.M."/>
            <person name="Purvine S.O."/>
            <person name="Wright A.T."/>
            <person name="Boxma B."/>
            <person name="Van Alen T."/>
            <person name="Hackstein J.H."/>
            <person name="Baker S.E."/>
            <person name="Grigoriev I.V."/>
            <person name="O'Malley M.A."/>
        </authorList>
    </citation>
    <scope>NUCLEOTIDE SEQUENCE [LARGE SCALE GENOMIC DNA]</scope>
    <source>
        <strain evidence="2 3">G1</strain>
    </source>
</reference>
<feature type="transmembrane region" description="Helical" evidence="1">
    <location>
        <begin position="180"/>
        <end position="198"/>
    </location>
</feature>
<protein>
    <submittedName>
        <fullName evidence="2">DUF1295-domain-containing protein</fullName>
    </submittedName>
</protein>
<name>A0A1Y2ELV8_9FUNG</name>
<evidence type="ECO:0000313" key="2">
    <source>
        <dbReference type="EMBL" id="ORY72499.1"/>
    </source>
</evidence>
<dbReference type="Gene3D" id="1.20.120.1630">
    <property type="match status" value="1"/>
</dbReference>
<dbReference type="EMBL" id="MCOG01000039">
    <property type="protein sequence ID" value="ORY72499.1"/>
    <property type="molecule type" value="Genomic_DNA"/>
</dbReference>
<dbReference type="Pfam" id="PF06966">
    <property type="entry name" value="DUF1295"/>
    <property type="match status" value="1"/>
</dbReference>
<accession>A0A1Y2ELV8</accession>
<dbReference type="Proteomes" id="UP000193920">
    <property type="component" value="Unassembled WGS sequence"/>
</dbReference>
<evidence type="ECO:0000313" key="3">
    <source>
        <dbReference type="Proteomes" id="UP000193920"/>
    </source>
</evidence>